<dbReference type="AlphaFoldDB" id="A0A6J4K337"/>
<name>A0A6J4K337_9CHLR</name>
<evidence type="ECO:0000313" key="2">
    <source>
        <dbReference type="EMBL" id="CAA9294360.1"/>
    </source>
</evidence>
<dbReference type="InterPro" id="IPR013022">
    <property type="entry name" value="Xyl_isomerase-like_TIM-brl"/>
</dbReference>
<dbReference type="Gene3D" id="3.20.20.150">
    <property type="entry name" value="Divalent-metal-dependent TIM barrel enzymes"/>
    <property type="match status" value="1"/>
</dbReference>
<dbReference type="Pfam" id="PF01261">
    <property type="entry name" value="AP_endonuc_2"/>
    <property type="match status" value="1"/>
</dbReference>
<organism evidence="2">
    <name type="scientific">uncultured Chloroflexota bacterium</name>
    <dbReference type="NCBI Taxonomy" id="166587"/>
    <lineage>
        <taxon>Bacteria</taxon>
        <taxon>Bacillati</taxon>
        <taxon>Chloroflexota</taxon>
        <taxon>environmental samples</taxon>
    </lineage>
</organism>
<evidence type="ECO:0000259" key="1">
    <source>
        <dbReference type="Pfam" id="PF01261"/>
    </source>
</evidence>
<reference evidence="2" key="1">
    <citation type="submission" date="2020-02" db="EMBL/GenBank/DDBJ databases">
        <authorList>
            <person name="Meier V. D."/>
        </authorList>
    </citation>
    <scope>NUCLEOTIDE SEQUENCE</scope>
    <source>
        <strain evidence="2">AVDCRST_MAG77</strain>
    </source>
</reference>
<dbReference type="EMBL" id="CADCTC010000263">
    <property type="protein sequence ID" value="CAA9294360.1"/>
    <property type="molecule type" value="Genomic_DNA"/>
</dbReference>
<dbReference type="InterPro" id="IPR036237">
    <property type="entry name" value="Xyl_isomerase-like_sf"/>
</dbReference>
<sequence length="292" mass="32810">MTRIAFMSTCAPAWTFEQLVDGAVRHGFEGVDIRVEWGHNHGLELDSDQETRRRARQYAAAQNITWSCVALSTRFARATEAERQDAVEQVKRYAELASDLGSPFLRVFGGNIPEGHTMAQLRPQTAEYLGKAAEAAAQWGVTPCIEVHDQHNNPDDVAWIVEHAGHGNVGVVWHSAHHLRLAVSSDDACAKLRPWVRHLHLQELPAGYQPGGSTDYTRFGEGEGHLKRVFELLEADKFEGFGATEYATTAKWREADTSRIEHHDAHNPDESLPRHGQVLRRWRDEARAKATR</sequence>
<dbReference type="InterPro" id="IPR050312">
    <property type="entry name" value="IolE/XylAMocC-like"/>
</dbReference>
<dbReference type="PANTHER" id="PTHR12110:SF53">
    <property type="entry name" value="BLR5974 PROTEIN"/>
    <property type="match status" value="1"/>
</dbReference>
<dbReference type="SUPFAM" id="SSF51658">
    <property type="entry name" value="Xylose isomerase-like"/>
    <property type="match status" value="1"/>
</dbReference>
<gene>
    <name evidence="2" type="ORF">AVDCRST_MAG77-5034</name>
</gene>
<protein>
    <recommendedName>
        <fullName evidence="1">Xylose isomerase-like TIM barrel domain-containing protein</fullName>
    </recommendedName>
</protein>
<feature type="domain" description="Xylose isomerase-like TIM barrel" evidence="1">
    <location>
        <begin position="23"/>
        <end position="247"/>
    </location>
</feature>
<proteinExistence type="predicted"/>
<accession>A0A6J4K337</accession>
<dbReference type="PANTHER" id="PTHR12110">
    <property type="entry name" value="HYDROXYPYRUVATE ISOMERASE"/>
    <property type="match status" value="1"/>
</dbReference>